<accession>A0A4Q7ILU6</accession>
<dbReference type="InterPro" id="IPR002169">
    <property type="entry name" value="Peptidase_M9A/M9B"/>
</dbReference>
<evidence type="ECO:0000313" key="16">
    <source>
        <dbReference type="EMBL" id="RZQ52296.1"/>
    </source>
</evidence>
<dbReference type="GO" id="GO:0004222">
    <property type="term" value="F:metalloendopeptidase activity"/>
    <property type="evidence" value="ECO:0007669"/>
    <property type="project" value="InterPro"/>
</dbReference>
<dbReference type="EC" id="3.4.24.3" evidence="4"/>
<feature type="domain" description="Peptidase M9 collagenase N-terminal" evidence="15">
    <location>
        <begin position="638"/>
        <end position="812"/>
    </location>
</feature>
<feature type="compositionally biased region" description="Low complexity" evidence="14">
    <location>
        <begin position="467"/>
        <end position="481"/>
    </location>
</feature>
<dbReference type="Gene3D" id="3.40.30.160">
    <property type="entry name" value="Collagenase ColT, N-terminal domain"/>
    <property type="match status" value="2"/>
</dbReference>
<evidence type="ECO:0000256" key="1">
    <source>
        <dbReference type="ARBA" id="ARBA00000424"/>
    </source>
</evidence>
<evidence type="ECO:0000256" key="11">
    <source>
        <dbReference type="ARBA" id="ARBA00023049"/>
    </source>
</evidence>
<dbReference type="InterPro" id="IPR013661">
    <property type="entry name" value="Peptidase_M9_N_dom"/>
</dbReference>
<comment type="catalytic activity">
    <reaction evidence="1">
        <text>Digestion of native collagen in the triple helical region at Xaa-|-Gly bonds. With synthetic peptides, a preference is shown for Gly at P3 and P1', Pro and Ala at P2 and P2', and hydroxyproline, Ala or Arg at P3'.</text>
        <dbReference type="EC" id="3.4.24.3"/>
    </reaction>
</comment>
<keyword evidence="10" id="KW-0862">Zinc</keyword>
<dbReference type="GO" id="GO:0005576">
    <property type="term" value="C:extracellular region"/>
    <property type="evidence" value="ECO:0007669"/>
    <property type="project" value="UniProtKB-SubCell"/>
</dbReference>
<evidence type="ECO:0000256" key="13">
    <source>
        <dbReference type="PIRSR" id="PIRSR602169-1"/>
    </source>
</evidence>
<dbReference type="Pfam" id="PF08453">
    <property type="entry name" value="Peptidase_M9_N"/>
    <property type="match status" value="1"/>
</dbReference>
<dbReference type="EMBL" id="PPSX01000061">
    <property type="protein sequence ID" value="RZQ52296.1"/>
    <property type="molecule type" value="Genomic_DNA"/>
</dbReference>
<dbReference type="GO" id="GO:0006508">
    <property type="term" value="P:proteolysis"/>
    <property type="evidence" value="ECO:0007669"/>
    <property type="project" value="UniProtKB-KW"/>
</dbReference>
<organism evidence="16 17">
    <name type="scientific">Pseudoalteromonas phenolica</name>
    <dbReference type="NCBI Taxonomy" id="161398"/>
    <lineage>
        <taxon>Bacteria</taxon>
        <taxon>Pseudomonadati</taxon>
        <taxon>Pseudomonadota</taxon>
        <taxon>Gammaproteobacteria</taxon>
        <taxon>Alteromonadales</taxon>
        <taxon>Pseudoalteromonadaceae</taxon>
        <taxon>Pseudoalteromonas</taxon>
    </lineage>
</organism>
<comment type="caution">
    <text evidence="16">The sequence shown here is derived from an EMBL/GenBank/DDBJ whole genome shotgun (WGS) entry which is preliminary data.</text>
</comment>
<keyword evidence="6" id="KW-0645">Protease</keyword>
<evidence type="ECO:0000256" key="9">
    <source>
        <dbReference type="ARBA" id="ARBA00022801"/>
    </source>
</evidence>
<dbReference type="Gene3D" id="1.10.390.20">
    <property type="match status" value="2"/>
</dbReference>
<evidence type="ECO:0000256" key="8">
    <source>
        <dbReference type="ARBA" id="ARBA00022729"/>
    </source>
</evidence>
<comment type="subcellular location">
    <subcellularLocation>
        <location evidence="3">Secreted</location>
    </subcellularLocation>
</comment>
<dbReference type="Gene3D" id="2.60.120.380">
    <property type="match status" value="2"/>
</dbReference>
<evidence type="ECO:0000256" key="2">
    <source>
        <dbReference type="ARBA" id="ARBA00001947"/>
    </source>
</evidence>
<evidence type="ECO:0000256" key="10">
    <source>
        <dbReference type="ARBA" id="ARBA00022833"/>
    </source>
</evidence>
<comment type="cofactor">
    <cofactor evidence="2">
        <name>Zn(2+)</name>
        <dbReference type="ChEBI" id="CHEBI:29105"/>
    </cofactor>
</comment>
<evidence type="ECO:0000256" key="14">
    <source>
        <dbReference type="SAM" id="MobiDB-lite"/>
    </source>
</evidence>
<dbReference type="PRINTS" id="PR00931">
    <property type="entry name" value="MICOLLPTASE"/>
</dbReference>
<feature type="active site" evidence="13">
    <location>
        <position position="1042"/>
    </location>
</feature>
<gene>
    <name evidence="16" type="ORF">C1E23_14730</name>
</gene>
<keyword evidence="7" id="KW-0479">Metal-binding</keyword>
<name>A0A4Q7ILU6_9GAMM</name>
<feature type="region of interest" description="Disordered" evidence="14">
    <location>
        <begin position="465"/>
        <end position="494"/>
    </location>
</feature>
<dbReference type="Proteomes" id="UP000291338">
    <property type="component" value="Unassembled WGS sequence"/>
</dbReference>
<dbReference type="PANTHER" id="PTHR13062">
    <property type="entry name" value="COLLAGENASE"/>
    <property type="match status" value="1"/>
</dbReference>
<protein>
    <recommendedName>
        <fullName evidence="4">microbial collagenase</fullName>
        <ecNumber evidence="4">3.4.24.3</ecNumber>
    </recommendedName>
</protein>
<keyword evidence="12" id="KW-0865">Zymogen</keyword>
<evidence type="ECO:0000313" key="17">
    <source>
        <dbReference type="Proteomes" id="UP000291338"/>
    </source>
</evidence>
<evidence type="ECO:0000256" key="7">
    <source>
        <dbReference type="ARBA" id="ARBA00022723"/>
    </source>
</evidence>
<evidence type="ECO:0000259" key="15">
    <source>
        <dbReference type="Pfam" id="PF08453"/>
    </source>
</evidence>
<dbReference type="PANTHER" id="PTHR13062:SF9">
    <property type="entry name" value="MICROBIAL COLLAGENASE"/>
    <property type="match status" value="1"/>
</dbReference>
<evidence type="ECO:0000256" key="12">
    <source>
        <dbReference type="ARBA" id="ARBA00023145"/>
    </source>
</evidence>
<dbReference type="GO" id="GO:0008270">
    <property type="term" value="F:zinc ion binding"/>
    <property type="evidence" value="ECO:0007669"/>
    <property type="project" value="InterPro"/>
</dbReference>
<keyword evidence="8" id="KW-0732">Signal</keyword>
<dbReference type="Pfam" id="PF01752">
    <property type="entry name" value="Peptidase_M9"/>
    <property type="match status" value="2"/>
</dbReference>
<evidence type="ECO:0000256" key="6">
    <source>
        <dbReference type="ARBA" id="ARBA00022670"/>
    </source>
</evidence>
<evidence type="ECO:0000256" key="4">
    <source>
        <dbReference type="ARBA" id="ARBA00012653"/>
    </source>
</evidence>
<reference evidence="16 17" key="1">
    <citation type="submission" date="2018-01" db="EMBL/GenBank/DDBJ databases">
        <title>Co-occurrence of chitin degradation, pigmentation and bioactivity in marine Pseudoalteromonas.</title>
        <authorList>
            <person name="Paulsen S."/>
            <person name="Gram L."/>
            <person name="Machado H."/>
        </authorList>
    </citation>
    <scope>NUCLEOTIDE SEQUENCE [LARGE SCALE GENOMIC DNA]</scope>
    <source>
        <strain evidence="16 17">S3898</strain>
    </source>
</reference>
<proteinExistence type="predicted"/>
<keyword evidence="11" id="KW-0482">Metalloprotease</keyword>
<evidence type="ECO:0000256" key="5">
    <source>
        <dbReference type="ARBA" id="ARBA00022525"/>
    </source>
</evidence>
<sequence length="1323" mass="146987">MLAVMSVLRSYALGETGLDMRWNADADRMWIMPHEFLALGHVANLAEPAVQARIDGIVKETFDVTSAQVDAEEVKKKITESYLETVNRSCDSSDALNGYCSVPEKVEDILTITYQCNDAITIRAQAMTNLQLATTCSKMADIGSNFHQFFNTNMQPVNNDNNTKLEVIVYATPEDYGYQFFGHDTNNGGIYLEGDLSVAGNIPRFHAMQCPQSWVGFSCDTAGEVYNLEHEYVHYLDGRYNLYGMFAHHNNTVSWAEGWAEFLTKGQYNKRNFDAIAGKTVPSLRSILFMEYGFDNLYPWSYLTMRYLAENHKQSVLALSNALKLSDSKQFETLLGQIATDHNDDFINWMVANTDAVAPGVLPDPVAGVFSGCELLTTYERGTAKASVSITNPYAEPVTFYWVNPATGAADLANPYATLSNGEVYSADFWSQGDRMAVMDSQNTFLGVAALTELNSDYVITKAMLPSTDNDSGTDNGTDNGSGTGENPWTPIANCPNTETNSAYDIAINEKICMTGSTPKYFTMTVPWDASTVTIGLMGGEGNVNLYVNNESNAWPTSAAADLSSTNAGTSQSVQFTANAGQQIMLQLDGQFTGVTFHALVQSNEQGGGNTDPTPTDPNDPFVNNHPELNDGLPEDESRFLGLDGEALVERIMASNPQHVGAVFNIKSGQARYLFSESNMMSVISELRRQARTIDEFNAYKLQGLIYFLRGGLFVQFFNPDLVPAYSSSIEVNLKAAMQDLFASAGIYGESNDQALALQELLTLTDSAEIRAPFYDNYINILEMFDETWAAKRSRMAAANAMMTVFFRASQAAPNGDADFIARMQDGRLLDTMYRFQRDNRYLLQADDNYFIKNMVNELARFLSVSSLKEQVKPMVKSILASTSQYDETAPLWVKAGSMVDTFDRQDCGYYDIYGFAYYLEKETLKFNYQCSDTLKIRAQQMYNDQAQWICEVLGQQEAHFHSVLKTNNIPVADDYDDALELVIFNSSEDYRDYAGTFFNMDTNNGGMYLEGAPNDPNNQARFIAYEQNGDDYFHVWNLQHEYVHYLDGRFDLYGDFAQGLTAATTWWTEGLGEYIAYKDGYNHAINVGQAGNVALSTIFTNTYESGQDRIYRWGYLAVRFMHERHSSDVAQILTYLRSGEYQAYQQYIDDIGTRYDNEFANWVASLAEGVSGIVKRGPDDSVAVNSGDAGNWAGEPETIDTDFTPCLATDAAHAYDPNNNEMKKGVTVVECISPSTSSANFVFANSGSEPLTLHITTEGGWGNLDILYKGGNWATRSDYTAKSGGHGNTESIDLQIDASEHWHYFSLDGQFGGAKMTVEIVE</sequence>
<keyword evidence="9" id="KW-0378">Hydrolase</keyword>
<dbReference type="RefSeq" id="WP_130256304.1">
    <property type="nucleotide sequence ID" value="NZ_PPSX01000061.1"/>
</dbReference>
<evidence type="ECO:0000256" key="3">
    <source>
        <dbReference type="ARBA" id="ARBA00004613"/>
    </source>
</evidence>
<keyword evidence="5" id="KW-0964">Secreted</keyword>